<protein>
    <submittedName>
        <fullName evidence="1">Uncharacterized protein</fullName>
    </submittedName>
</protein>
<reference evidence="1 2" key="1">
    <citation type="submission" date="2018-06" db="EMBL/GenBank/DDBJ databases">
        <authorList>
            <consortium name="Pathogen Informatics"/>
            <person name="Doyle S."/>
        </authorList>
    </citation>
    <scope>NUCLEOTIDE SEQUENCE [LARGE SCALE GENOMIC DNA]</scope>
    <source>
        <strain evidence="1 2">NCTC13456</strain>
    </source>
</reference>
<dbReference type="PROSITE" id="PS51257">
    <property type="entry name" value="PROKAR_LIPOPROTEIN"/>
    <property type="match status" value="1"/>
</dbReference>
<name>A0A376G6I6_9FLAO</name>
<dbReference type="Proteomes" id="UP000254737">
    <property type="component" value="Unassembled WGS sequence"/>
</dbReference>
<accession>A0A376G6I6</accession>
<evidence type="ECO:0000313" key="2">
    <source>
        <dbReference type="Proteomes" id="UP000254737"/>
    </source>
</evidence>
<gene>
    <name evidence="1" type="ORF">NCTC13456_01924</name>
</gene>
<sequence length="195" mass="22636">MKYLLIILSSFIIFSCNNDDDIPTIEPTPEPNKEEIYKFSTNYNILDQKYYKGSDGKEYTSEADVFFKKQWSFYNDPSIKTIQIKKDSVIINENLVVQKFKFIKDGNNILIKDGEKNVLLGYTDSSKKSLNIYKNYQTSLIISNKETNETLYKKGSNYGKISYNDVFPLIVSSPTELTAIGEYVFWSNIEYTFTK</sequence>
<dbReference type="EMBL" id="UFXS01000001">
    <property type="protein sequence ID" value="STD55944.1"/>
    <property type="molecule type" value="Genomic_DNA"/>
</dbReference>
<evidence type="ECO:0000313" key="1">
    <source>
        <dbReference type="EMBL" id="STD55944.1"/>
    </source>
</evidence>
<organism evidence="1 2">
    <name type="scientific">Empedobacter falsenii</name>
    <dbReference type="NCBI Taxonomy" id="343874"/>
    <lineage>
        <taxon>Bacteria</taxon>
        <taxon>Pseudomonadati</taxon>
        <taxon>Bacteroidota</taxon>
        <taxon>Flavobacteriia</taxon>
        <taxon>Flavobacteriales</taxon>
        <taxon>Weeksellaceae</taxon>
        <taxon>Empedobacter</taxon>
    </lineage>
</organism>
<dbReference type="RefSeq" id="WP_115000196.1">
    <property type="nucleotide sequence ID" value="NZ_UFXS01000001.1"/>
</dbReference>
<dbReference type="AlphaFoldDB" id="A0A376G6I6"/>
<proteinExistence type="predicted"/>